<keyword evidence="4 7" id="KW-0812">Transmembrane</keyword>
<proteinExistence type="inferred from homology"/>
<feature type="transmembrane region" description="Helical" evidence="7">
    <location>
        <begin position="86"/>
        <end position="107"/>
    </location>
</feature>
<feature type="transmembrane region" description="Helical" evidence="7">
    <location>
        <begin position="278"/>
        <end position="301"/>
    </location>
</feature>
<dbReference type="Pfam" id="PF01773">
    <property type="entry name" value="Nucleos_tra2_N"/>
    <property type="match status" value="1"/>
</dbReference>
<dbReference type="OrthoDB" id="6075923at2759"/>
<evidence type="ECO:0000313" key="11">
    <source>
        <dbReference type="EMBL" id="GFG37869.1"/>
    </source>
</evidence>
<keyword evidence="3" id="KW-1003">Cell membrane</keyword>
<name>A0A6L2PZF1_COPFO</name>
<dbReference type="Pfam" id="PF07662">
    <property type="entry name" value="Nucleos_tra2_C"/>
    <property type="match status" value="1"/>
</dbReference>
<evidence type="ECO:0000259" key="10">
    <source>
        <dbReference type="Pfam" id="PF07670"/>
    </source>
</evidence>
<dbReference type="InterPro" id="IPR008276">
    <property type="entry name" value="C_nuclsd_transpt"/>
</dbReference>
<evidence type="ECO:0000256" key="5">
    <source>
        <dbReference type="ARBA" id="ARBA00022989"/>
    </source>
</evidence>
<evidence type="ECO:0000256" key="3">
    <source>
        <dbReference type="ARBA" id="ARBA00022475"/>
    </source>
</evidence>
<evidence type="ECO:0000256" key="1">
    <source>
        <dbReference type="ARBA" id="ARBA00004651"/>
    </source>
</evidence>
<evidence type="ECO:0000259" key="8">
    <source>
        <dbReference type="Pfam" id="PF01773"/>
    </source>
</evidence>
<evidence type="ECO:0000256" key="6">
    <source>
        <dbReference type="ARBA" id="ARBA00023136"/>
    </source>
</evidence>
<dbReference type="InParanoid" id="A0A6L2PZF1"/>
<dbReference type="Pfam" id="PF07670">
    <property type="entry name" value="Gate"/>
    <property type="match status" value="1"/>
</dbReference>
<dbReference type="InterPro" id="IPR002668">
    <property type="entry name" value="CNT_N_dom"/>
</dbReference>
<keyword evidence="5 7" id="KW-1133">Transmembrane helix</keyword>
<dbReference type="GO" id="GO:0005886">
    <property type="term" value="C:plasma membrane"/>
    <property type="evidence" value="ECO:0007669"/>
    <property type="project" value="UniProtKB-SubCell"/>
</dbReference>
<feature type="domain" description="Nucleoside transporter/FeoB GTPase Gate" evidence="10">
    <location>
        <begin position="282"/>
        <end position="379"/>
    </location>
</feature>
<feature type="domain" description="Concentrative nucleoside transporter C-terminal" evidence="9">
    <location>
        <begin position="384"/>
        <end position="583"/>
    </location>
</feature>
<dbReference type="InterPro" id="IPR011642">
    <property type="entry name" value="Gate_dom"/>
</dbReference>
<feature type="transmembrane region" description="Helical" evidence="7">
    <location>
        <begin position="119"/>
        <end position="140"/>
    </location>
</feature>
<evidence type="ECO:0000256" key="7">
    <source>
        <dbReference type="RuleBase" id="RU362018"/>
    </source>
</evidence>
<accession>A0A6L2PZF1</accession>
<feature type="transmembrane region" description="Helical" evidence="7">
    <location>
        <begin position="441"/>
        <end position="472"/>
    </location>
</feature>
<dbReference type="InterPro" id="IPR018270">
    <property type="entry name" value="C_nuclsd_transpt_met_bac"/>
</dbReference>
<feature type="transmembrane region" description="Helical" evidence="7">
    <location>
        <begin position="193"/>
        <end position="212"/>
    </location>
</feature>
<sequence>MEEMPDEHRIGISEDEHAKIPRLRRTASLKLGMSDNNAEISEETSFKTNEMPSTEPDVIRGSKKEIEGRKFWYCNLSAYRSTAHSIFIWTVHICVLVYVILAVRFWKFKDECNLDWCDGLGMLIIIVVLVYFGLLYYYIIKKHYGKALYKNVLKPVNKYSNTLLEHRYIKIMICSLPFIAIVVFLIIDTVGSTERLISCLGTLVILSLGFLFSKYRTQVQWHPILSGLVIQFLLGLITIRWSVGRNIFQCIGDRVTIFLGYSNEGAMFVYGRDLIDKGVFAFQALSAIFFLSFVVQILYYYGIMQWVVIKLGWLIQVSMGTTVCESANAAASVFLGMSESPLLFRPYLKDLTKSEMHAIMTGGFATVAGTVLAAYISFGVSPAHLVTASVMSAPAALCFSKLFYPETEESKNKAENMIIEKGDESSVLDAATKGAVTAMQLVLGIIANMIAFLSFIAFLNGILSWLGMLYILSKVFIPLAWLMGVEWQECDAVAQLIGLKTIVNEFVAYEQLGKLKSANKLSPRSEMIATYALCGFSNPGSVAISIGALTTLAPNQKGIITEVAFRAFIAGSATCFLTACIAGMLMPNHYFPSDKGPVFNASLQVP</sequence>
<feature type="transmembrane region" description="Helical" evidence="7">
    <location>
        <begin position="564"/>
        <end position="586"/>
    </location>
</feature>
<feature type="transmembrane region" description="Helical" evidence="7">
    <location>
        <begin position="358"/>
        <end position="378"/>
    </location>
</feature>
<dbReference type="NCBIfam" id="TIGR00804">
    <property type="entry name" value="nupC"/>
    <property type="match status" value="1"/>
</dbReference>
<keyword evidence="7" id="KW-0813">Transport</keyword>
<feature type="transmembrane region" description="Helical" evidence="7">
    <location>
        <begin position="168"/>
        <end position="187"/>
    </location>
</feature>
<gene>
    <name evidence="11" type="ORF">Cfor_08757</name>
</gene>
<organism evidence="11 12">
    <name type="scientific">Coptotermes formosanus</name>
    <name type="common">Formosan subterranean termite</name>
    <dbReference type="NCBI Taxonomy" id="36987"/>
    <lineage>
        <taxon>Eukaryota</taxon>
        <taxon>Metazoa</taxon>
        <taxon>Ecdysozoa</taxon>
        <taxon>Arthropoda</taxon>
        <taxon>Hexapoda</taxon>
        <taxon>Insecta</taxon>
        <taxon>Pterygota</taxon>
        <taxon>Neoptera</taxon>
        <taxon>Polyneoptera</taxon>
        <taxon>Dictyoptera</taxon>
        <taxon>Blattodea</taxon>
        <taxon>Blattoidea</taxon>
        <taxon>Termitoidae</taxon>
        <taxon>Rhinotermitidae</taxon>
        <taxon>Coptotermes</taxon>
    </lineage>
</organism>
<reference evidence="12" key="1">
    <citation type="submission" date="2020-01" db="EMBL/GenBank/DDBJ databases">
        <title>Draft genome sequence of the Termite Coptotermes fromosanus.</title>
        <authorList>
            <person name="Itakura S."/>
            <person name="Yosikawa Y."/>
            <person name="Umezawa K."/>
        </authorList>
    </citation>
    <scope>NUCLEOTIDE SEQUENCE [LARGE SCALE GENOMIC DNA]</scope>
</reference>
<dbReference type="PANTHER" id="PTHR10590:SF4">
    <property type="entry name" value="SOLUTE CARRIER FAMILY 28 MEMBER 3"/>
    <property type="match status" value="1"/>
</dbReference>
<evidence type="ECO:0000256" key="2">
    <source>
        <dbReference type="ARBA" id="ARBA00009033"/>
    </source>
</evidence>
<comment type="caution">
    <text evidence="11">The sequence shown here is derived from an EMBL/GenBank/DDBJ whole genome shotgun (WGS) entry which is preliminary data.</text>
</comment>
<evidence type="ECO:0000259" key="9">
    <source>
        <dbReference type="Pfam" id="PF07662"/>
    </source>
</evidence>
<keyword evidence="12" id="KW-1185">Reference proteome</keyword>
<dbReference type="InterPro" id="IPR011657">
    <property type="entry name" value="CNT_C_dom"/>
</dbReference>
<feature type="transmembrane region" description="Helical" evidence="7">
    <location>
        <begin position="224"/>
        <end position="243"/>
    </location>
</feature>
<comment type="subcellular location">
    <subcellularLocation>
        <location evidence="1">Cell membrane</location>
        <topology evidence="1">Multi-pass membrane protein</topology>
    </subcellularLocation>
</comment>
<dbReference type="GO" id="GO:0005415">
    <property type="term" value="F:nucleoside:sodium symporter activity"/>
    <property type="evidence" value="ECO:0007669"/>
    <property type="project" value="TreeGrafter"/>
</dbReference>
<evidence type="ECO:0000256" key="4">
    <source>
        <dbReference type="ARBA" id="ARBA00022692"/>
    </source>
</evidence>
<dbReference type="PANTHER" id="PTHR10590">
    <property type="entry name" value="SODIUM/NUCLEOSIDE COTRANSPORTER"/>
    <property type="match status" value="1"/>
</dbReference>
<dbReference type="Proteomes" id="UP000502823">
    <property type="component" value="Unassembled WGS sequence"/>
</dbReference>
<evidence type="ECO:0000313" key="12">
    <source>
        <dbReference type="Proteomes" id="UP000502823"/>
    </source>
</evidence>
<comment type="similarity">
    <text evidence="2 7">Belongs to the concentrative nucleoside transporter (CNT) (TC 2.A.41) family.</text>
</comment>
<dbReference type="EMBL" id="BLKM01000728">
    <property type="protein sequence ID" value="GFG37869.1"/>
    <property type="molecule type" value="Genomic_DNA"/>
</dbReference>
<protein>
    <recommendedName>
        <fullName evidence="7">Sodium/nucleoside cotransporter</fullName>
    </recommendedName>
</protein>
<keyword evidence="6 7" id="KW-0472">Membrane</keyword>
<feature type="domain" description="Concentrative nucleoside transporter N-terminal" evidence="8">
    <location>
        <begin position="200"/>
        <end position="272"/>
    </location>
</feature>
<feature type="transmembrane region" description="Helical" evidence="7">
    <location>
        <begin position="528"/>
        <end position="552"/>
    </location>
</feature>
<dbReference type="AlphaFoldDB" id="A0A6L2PZF1"/>